<dbReference type="SFLD" id="SFLDS00029">
    <property type="entry name" value="Radical_SAM"/>
    <property type="match status" value="1"/>
</dbReference>
<dbReference type="EMBL" id="LNQE01000868">
    <property type="protein sequence ID" value="KUG24038.1"/>
    <property type="molecule type" value="Genomic_DNA"/>
</dbReference>
<proteinExistence type="predicted"/>
<dbReference type="InterPro" id="IPR006638">
    <property type="entry name" value="Elp3/MiaA/NifB-like_rSAM"/>
</dbReference>
<dbReference type="PANTHER" id="PTHR11228">
    <property type="entry name" value="RADICAL SAM DOMAIN PROTEIN"/>
    <property type="match status" value="1"/>
</dbReference>
<dbReference type="CDD" id="cd21123">
    <property type="entry name" value="SPASM_MftC-like"/>
    <property type="match status" value="1"/>
</dbReference>
<keyword evidence="3" id="KW-0949">S-adenosyl-L-methionine</keyword>
<evidence type="ECO:0000256" key="6">
    <source>
        <dbReference type="ARBA" id="ARBA00023014"/>
    </source>
</evidence>
<feature type="domain" description="Radical SAM core" evidence="7">
    <location>
        <begin position="60"/>
        <end position="270"/>
    </location>
</feature>
<keyword evidence="6" id="KW-0411">Iron-sulfur</keyword>
<organism evidence="8">
    <name type="scientific">hydrocarbon metagenome</name>
    <dbReference type="NCBI Taxonomy" id="938273"/>
    <lineage>
        <taxon>unclassified sequences</taxon>
        <taxon>metagenomes</taxon>
        <taxon>ecological metagenomes</taxon>
    </lineage>
</organism>
<dbReference type="InterPro" id="IPR017200">
    <property type="entry name" value="PqqE-like"/>
</dbReference>
<evidence type="ECO:0000313" key="8">
    <source>
        <dbReference type="EMBL" id="KUG24038.1"/>
    </source>
</evidence>
<evidence type="ECO:0000259" key="7">
    <source>
        <dbReference type="PROSITE" id="PS51918"/>
    </source>
</evidence>
<dbReference type="PIRSF" id="PIRSF037420">
    <property type="entry name" value="PQQ_syn_pqqE"/>
    <property type="match status" value="1"/>
</dbReference>
<dbReference type="NCBIfam" id="TIGR04085">
    <property type="entry name" value="rSAM_more_4Fe4S"/>
    <property type="match status" value="1"/>
</dbReference>
<dbReference type="Pfam" id="PF13186">
    <property type="entry name" value="SPASM"/>
    <property type="match status" value="1"/>
</dbReference>
<comment type="caution">
    <text evidence="8">The sequence shown here is derived from an EMBL/GenBank/DDBJ whole genome shotgun (WGS) entry which is preliminary data.</text>
</comment>
<sequence length="404" mass="44731">MKTKNKVKAFYNPPSLLFKQLGSAMLMGYLNRWQNFPGWVLKYGFRSIPVANGSWGMGCIGYPGHPVWEVTSACNLKCIHCHAVSGNADPDELTTDEGKRLIDMIASVSEFRTLIYTGGEPLVRPDIFTLLKHSQQAGLANIIATNGTLIDEEMAFKLKDHGVVCNAISIDAANPDVHDMVRNKPGSFELALRAIEATKKAGILLQINTTAMEYNVQYLPELMDFVDNCGAGIMLMYQLVAVGRGEKIETATLKKAANQYLSELIALKQKTAHTIIEPVAGPQYWPHLLEKNGIRDGLMLKLAGKVFHGCAAGRGFVYVKANGDVWPCPFVEVSAGNVKKTDFKDIYYESDVFQNLRNREKLLKGVCGECNYKTVCGGCRGRALAYSGDYLAEDPRCFLRERKK</sequence>
<dbReference type="SMART" id="SM00729">
    <property type="entry name" value="Elp3"/>
    <property type="match status" value="1"/>
</dbReference>
<dbReference type="GO" id="GO:0051539">
    <property type="term" value="F:4 iron, 4 sulfur cluster binding"/>
    <property type="evidence" value="ECO:0007669"/>
    <property type="project" value="UniProtKB-KW"/>
</dbReference>
<accession>A0A0W8FT50</accession>
<dbReference type="CDD" id="cd01335">
    <property type="entry name" value="Radical_SAM"/>
    <property type="match status" value="1"/>
</dbReference>
<dbReference type="InterPro" id="IPR023885">
    <property type="entry name" value="4Fe4S-binding_SPASM_dom"/>
</dbReference>
<dbReference type="PROSITE" id="PS51918">
    <property type="entry name" value="RADICAL_SAM"/>
    <property type="match status" value="1"/>
</dbReference>
<dbReference type="InterPro" id="IPR058240">
    <property type="entry name" value="rSAM_sf"/>
</dbReference>
<evidence type="ECO:0000256" key="3">
    <source>
        <dbReference type="ARBA" id="ARBA00022691"/>
    </source>
</evidence>
<dbReference type="PANTHER" id="PTHR11228:SF34">
    <property type="entry name" value="TUNGSTEN-CONTAINING ALDEHYDE FERREDOXIN OXIDOREDUCTASE COFACTOR MODIFYING PROTEIN"/>
    <property type="match status" value="1"/>
</dbReference>
<evidence type="ECO:0000256" key="4">
    <source>
        <dbReference type="ARBA" id="ARBA00022723"/>
    </source>
</evidence>
<protein>
    <submittedName>
        <fullName evidence="8">Radical sam domain heme biosynthesis protein</fullName>
    </submittedName>
</protein>
<name>A0A0W8FT50_9ZZZZ</name>
<dbReference type="Gene3D" id="3.20.20.70">
    <property type="entry name" value="Aldolase class I"/>
    <property type="match status" value="1"/>
</dbReference>
<gene>
    <name evidence="8" type="ORF">ASZ90_006175</name>
</gene>
<evidence type="ECO:0000256" key="2">
    <source>
        <dbReference type="ARBA" id="ARBA00022485"/>
    </source>
</evidence>
<dbReference type="Pfam" id="PF04055">
    <property type="entry name" value="Radical_SAM"/>
    <property type="match status" value="1"/>
</dbReference>
<keyword evidence="4" id="KW-0479">Metal-binding</keyword>
<dbReference type="SFLD" id="SFLDG01067">
    <property type="entry name" value="SPASM/twitch_domain_containing"/>
    <property type="match status" value="1"/>
</dbReference>
<dbReference type="InterPro" id="IPR007197">
    <property type="entry name" value="rSAM"/>
</dbReference>
<dbReference type="SUPFAM" id="SSF102114">
    <property type="entry name" value="Radical SAM enzymes"/>
    <property type="match status" value="1"/>
</dbReference>
<dbReference type="AlphaFoldDB" id="A0A0W8FT50"/>
<reference evidence="8" key="1">
    <citation type="journal article" date="2015" name="Proc. Natl. Acad. Sci. U.S.A.">
        <title>Networks of energetic and metabolic interactions define dynamics in microbial communities.</title>
        <authorList>
            <person name="Embree M."/>
            <person name="Liu J.K."/>
            <person name="Al-Bassam M.M."/>
            <person name="Zengler K."/>
        </authorList>
    </citation>
    <scope>NUCLEOTIDE SEQUENCE</scope>
</reference>
<evidence type="ECO:0000256" key="5">
    <source>
        <dbReference type="ARBA" id="ARBA00023004"/>
    </source>
</evidence>
<dbReference type="InterPro" id="IPR050377">
    <property type="entry name" value="Radical_SAM_PqqE_MftC-like"/>
</dbReference>
<dbReference type="GO" id="GO:0003824">
    <property type="term" value="F:catalytic activity"/>
    <property type="evidence" value="ECO:0007669"/>
    <property type="project" value="InterPro"/>
</dbReference>
<keyword evidence="5" id="KW-0408">Iron</keyword>
<dbReference type="GO" id="GO:0046872">
    <property type="term" value="F:metal ion binding"/>
    <property type="evidence" value="ECO:0007669"/>
    <property type="project" value="UniProtKB-KW"/>
</dbReference>
<dbReference type="SFLD" id="SFLDG01386">
    <property type="entry name" value="main_SPASM_domain-containing"/>
    <property type="match status" value="1"/>
</dbReference>
<dbReference type="InterPro" id="IPR013785">
    <property type="entry name" value="Aldolase_TIM"/>
</dbReference>
<comment type="cofactor">
    <cofactor evidence="1">
        <name>[4Fe-4S] cluster</name>
        <dbReference type="ChEBI" id="CHEBI:49883"/>
    </cofactor>
</comment>
<evidence type="ECO:0000256" key="1">
    <source>
        <dbReference type="ARBA" id="ARBA00001966"/>
    </source>
</evidence>
<keyword evidence="2" id="KW-0004">4Fe-4S</keyword>